<dbReference type="eggNOG" id="COG4948">
    <property type="taxonomic scope" value="Bacteria"/>
</dbReference>
<dbReference type="CDD" id="cd03316">
    <property type="entry name" value="MR_like"/>
    <property type="match status" value="1"/>
</dbReference>
<organism evidence="5 6">
    <name type="scientific">Roseivivax isoporae LMG 25204</name>
    <dbReference type="NCBI Taxonomy" id="1449351"/>
    <lineage>
        <taxon>Bacteria</taxon>
        <taxon>Pseudomonadati</taxon>
        <taxon>Pseudomonadota</taxon>
        <taxon>Alphaproteobacteria</taxon>
        <taxon>Rhodobacterales</taxon>
        <taxon>Roseobacteraceae</taxon>
        <taxon>Roseivivax</taxon>
    </lineage>
</organism>
<keyword evidence="2" id="KW-0479">Metal-binding</keyword>
<sequence length="393" mass="41748">MPRDLSPKTTAIARVSATPVNVPVRLEIAGAVRETGLSAVIVEVETEDGLVGHGFTAITEEEAVAPIVTELIAPAIVGADALATEAIWDRLYWLLTPRGQSGYASHAIAAVDLALWDIRGRALGLPVWRLLGGARDSVPLYATCGFPFLDRDQLVASARSCVAQGFERVKMTVAAEALARRDAPRDIMALLREDAARVRAVREAVGPDVMLFIDANCNLDPFHAAKLAEMVAEARVDLFEEPIAGNDAAAMADLRRRTGLSLSAGQNEGQAFRFRDLLSAGAVDLVQPNVAITGGITQCLKIAGLAHGFGVPIANGGAWPFHNMHLQAGVTNGTLVEWHLPAVALCRTLFRGLPEPEAGRLRLPDTPGLGFDLDQDAVRDCAARPSARGRGKG</sequence>
<dbReference type="GO" id="GO:0009063">
    <property type="term" value="P:amino acid catabolic process"/>
    <property type="evidence" value="ECO:0007669"/>
    <property type="project" value="InterPro"/>
</dbReference>
<gene>
    <name evidence="5" type="ORF">RISW2_10990</name>
</gene>
<dbReference type="SMART" id="SM00922">
    <property type="entry name" value="MR_MLE"/>
    <property type="match status" value="1"/>
</dbReference>
<keyword evidence="6" id="KW-1185">Reference proteome</keyword>
<dbReference type="Gene3D" id="3.30.390.10">
    <property type="entry name" value="Enolase-like, N-terminal domain"/>
    <property type="match status" value="1"/>
</dbReference>
<dbReference type="GO" id="GO:0016836">
    <property type="term" value="F:hydro-lyase activity"/>
    <property type="evidence" value="ECO:0007669"/>
    <property type="project" value="TreeGrafter"/>
</dbReference>
<dbReference type="PROSITE" id="PS00908">
    <property type="entry name" value="MR_MLE_1"/>
    <property type="match status" value="1"/>
</dbReference>
<dbReference type="InterPro" id="IPR013341">
    <property type="entry name" value="Mandelate_racemase_N_dom"/>
</dbReference>
<evidence type="ECO:0000256" key="3">
    <source>
        <dbReference type="ARBA" id="ARBA00022842"/>
    </source>
</evidence>
<proteinExistence type="predicted"/>
<dbReference type="PANTHER" id="PTHR13794">
    <property type="entry name" value="ENOLASE SUPERFAMILY, MANDELATE RACEMASE"/>
    <property type="match status" value="1"/>
</dbReference>
<dbReference type="Pfam" id="PF02746">
    <property type="entry name" value="MR_MLE_N"/>
    <property type="match status" value="1"/>
</dbReference>
<evidence type="ECO:0000256" key="1">
    <source>
        <dbReference type="ARBA" id="ARBA00001946"/>
    </source>
</evidence>
<dbReference type="OrthoDB" id="9802699at2"/>
<name>X7F6W6_9RHOB</name>
<dbReference type="RefSeq" id="WP_043773112.1">
    <property type="nucleotide sequence ID" value="NZ_JAME01000026.1"/>
</dbReference>
<evidence type="ECO:0000259" key="4">
    <source>
        <dbReference type="SMART" id="SM00922"/>
    </source>
</evidence>
<dbReference type="Proteomes" id="UP000023430">
    <property type="component" value="Unassembled WGS sequence"/>
</dbReference>
<dbReference type="STRING" id="1449351.RISW2_10990"/>
<evidence type="ECO:0000313" key="6">
    <source>
        <dbReference type="Proteomes" id="UP000023430"/>
    </source>
</evidence>
<dbReference type="AlphaFoldDB" id="X7F6W6"/>
<dbReference type="SFLD" id="SFLDS00001">
    <property type="entry name" value="Enolase"/>
    <property type="match status" value="1"/>
</dbReference>
<dbReference type="GO" id="GO:0000287">
    <property type="term" value="F:magnesium ion binding"/>
    <property type="evidence" value="ECO:0007669"/>
    <property type="project" value="TreeGrafter"/>
</dbReference>
<dbReference type="InterPro" id="IPR036849">
    <property type="entry name" value="Enolase-like_C_sf"/>
</dbReference>
<dbReference type="InterPro" id="IPR029065">
    <property type="entry name" value="Enolase_C-like"/>
</dbReference>
<protein>
    <submittedName>
        <fullName evidence="5">Mandelate racemase</fullName>
    </submittedName>
</protein>
<dbReference type="InterPro" id="IPR046945">
    <property type="entry name" value="RHMD-like"/>
</dbReference>
<accession>X7F6W6</accession>
<dbReference type="GO" id="GO:0016052">
    <property type="term" value="P:carbohydrate catabolic process"/>
    <property type="evidence" value="ECO:0007669"/>
    <property type="project" value="TreeGrafter"/>
</dbReference>
<dbReference type="InterPro" id="IPR018110">
    <property type="entry name" value="Mandel_Rmase/mucon_lact_enz_CS"/>
</dbReference>
<dbReference type="Pfam" id="PF13378">
    <property type="entry name" value="MR_MLE_C"/>
    <property type="match status" value="1"/>
</dbReference>
<evidence type="ECO:0000313" key="5">
    <source>
        <dbReference type="EMBL" id="ETX27851.1"/>
    </source>
</evidence>
<comment type="caution">
    <text evidence="5">The sequence shown here is derived from an EMBL/GenBank/DDBJ whole genome shotgun (WGS) entry which is preliminary data.</text>
</comment>
<reference evidence="5 6" key="1">
    <citation type="submission" date="2014-01" db="EMBL/GenBank/DDBJ databases">
        <title>Roseivivax isoporae LMG 25204 Genome Sequencing.</title>
        <authorList>
            <person name="Lai Q."/>
            <person name="Li G."/>
            <person name="Shao Z."/>
        </authorList>
    </citation>
    <scope>NUCLEOTIDE SEQUENCE [LARGE SCALE GENOMIC DNA]</scope>
    <source>
        <strain evidence="5 6">LMG 25204</strain>
    </source>
</reference>
<dbReference type="EMBL" id="JAME01000026">
    <property type="protein sequence ID" value="ETX27851.1"/>
    <property type="molecule type" value="Genomic_DNA"/>
</dbReference>
<comment type="cofactor">
    <cofactor evidence="1">
        <name>Mg(2+)</name>
        <dbReference type="ChEBI" id="CHEBI:18420"/>
    </cofactor>
</comment>
<evidence type="ECO:0000256" key="2">
    <source>
        <dbReference type="ARBA" id="ARBA00022723"/>
    </source>
</evidence>
<dbReference type="SUPFAM" id="SSF51604">
    <property type="entry name" value="Enolase C-terminal domain-like"/>
    <property type="match status" value="1"/>
</dbReference>
<dbReference type="SUPFAM" id="SSF54826">
    <property type="entry name" value="Enolase N-terminal domain-like"/>
    <property type="match status" value="1"/>
</dbReference>
<dbReference type="InterPro" id="IPR013342">
    <property type="entry name" value="Mandelate_racemase_C"/>
</dbReference>
<keyword evidence="3" id="KW-0460">Magnesium</keyword>
<dbReference type="InterPro" id="IPR029017">
    <property type="entry name" value="Enolase-like_N"/>
</dbReference>
<dbReference type="PANTHER" id="PTHR13794:SF58">
    <property type="entry name" value="MITOCHONDRIAL ENOLASE SUPERFAMILY MEMBER 1"/>
    <property type="match status" value="1"/>
</dbReference>
<dbReference type="Gene3D" id="3.20.20.120">
    <property type="entry name" value="Enolase-like C-terminal domain"/>
    <property type="match status" value="1"/>
</dbReference>
<dbReference type="PATRIC" id="fig|1449351.3.peg.3254"/>
<feature type="domain" description="Mandelate racemase/muconate lactonizing enzyme C-terminal" evidence="4">
    <location>
        <begin position="151"/>
        <end position="261"/>
    </location>
</feature>